<gene>
    <name evidence="1" type="primary">Acey_s0238.g3289</name>
    <name evidence="1" type="ORF">Y032_0238g3289</name>
</gene>
<dbReference type="EMBL" id="JARK01001574">
    <property type="protein sequence ID" value="EYB88997.1"/>
    <property type="molecule type" value="Genomic_DNA"/>
</dbReference>
<protein>
    <submittedName>
        <fullName evidence="1">Uncharacterized protein</fullName>
    </submittedName>
</protein>
<dbReference type="Proteomes" id="UP000024635">
    <property type="component" value="Unassembled WGS sequence"/>
</dbReference>
<comment type="caution">
    <text evidence="1">The sequence shown here is derived from an EMBL/GenBank/DDBJ whole genome shotgun (WGS) entry which is preliminary data.</text>
</comment>
<reference evidence="2" key="1">
    <citation type="journal article" date="2015" name="Nat. Genet.">
        <title>The genome and transcriptome of the zoonotic hookworm Ancylostoma ceylanicum identify infection-specific gene families.</title>
        <authorList>
            <person name="Schwarz E.M."/>
            <person name="Hu Y."/>
            <person name="Antoshechkin I."/>
            <person name="Miller M.M."/>
            <person name="Sternberg P.W."/>
            <person name="Aroian R.V."/>
        </authorList>
    </citation>
    <scope>NUCLEOTIDE SEQUENCE</scope>
    <source>
        <strain evidence="2">HY135</strain>
    </source>
</reference>
<proteinExistence type="predicted"/>
<name>A0A016SF35_9BILA</name>
<evidence type="ECO:0000313" key="1">
    <source>
        <dbReference type="EMBL" id="EYB88997.1"/>
    </source>
</evidence>
<dbReference type="AlphaFoldDB" id="A0A016SF35"/>
<evidence type="ECO:0000313" key="2">
    <source>
        <dbReference type="Proteomes" id="UP000024635"/>
    </source>
</evidence>
<keyword evidence="2" id="KW-1185">Reference proteome</keyword>
<organism evidence="1 2">
    <name type="scientific">Ancylostoma ceylanicum</name>
    <dbReference type="NCBI Taxonomy" id="53326"/>
    <lineage>
        <taxon>Eukaryota</taxon>
        <taxon>Metazoa</taxon>
        <taxon>Ecdysozoa</taxon>
        <taxon>Nematoda</taxon>
        <taxon>Chromadorea</taxon>
        <taxon>Rhabditida</taxon>
        <taxon>Rhabditina</taxon>
        <taxon>Rhabditomorpha</taxon>
        <taxon>Strongyloidea</taxon>
        <taxon>Ancylostomatidae</taxon>
        <taxon>Ancylostomatinae</taxon>
        <taxon>Ancylostoma</taxon>
    </lineage>
</organism>
<sequence length="67" mass="8172">MYHKNSNEIRKWGTGLLKSENDKRGWFQLNFIGLHRPLRLYKCPFKRTPLKYSEMIARRNHKIYGYA</sequence>
<accession>A0A016SF35</accession>